<proteinExistence type="predicted"/>
<dbReference type="AlphaFoldDB" id="A0A9P6KNH4"/>
<evidence type="ECO:0000313" key="2">
    <source>
        <dbReference type="EMBL" id="KAF9733613.1"/>
    </source>
</evidence>
<reference evidence="2" key="1">
    <citation type="journal article" date="2020" name="Mol. Plant Microbe Interact.">
        <title>Genome Sequence of the Biocontrol Agent Coniothyrium minitans strain Conio (IMI 134523).</title>
        <authorList>
            <person name="Patel D."/>
            <person name="Shittu T.A."/>
            <person name="Baroncelli R."/>
            <person name="Muthumeenakshi S."/>
            <person name="Osborne T.H."/>
            <person name="Janganan T.K."/>
            <person name="Sreenivasaprasad S."/>
        </authorList>
    </citation>
    <scope>NUCLEOTIDE SEQUENCE</scope>
    <source>
        <strain evidence="2">Conio</strain>
    </source>
</reference>
<accession>A0A9P6KNH4</accession>
<feature type="region of interest" description="Disordered" evidence="1">
    <location>
        <begin position="1"/>
        <end position="26"/>
    </location>
</feature>
<comment type="caution">
    <text evidence="2">The sequence shown here is derived from an EMBL/GenBank/DDBJ whole genome shotgun (WGS) entry which is preliminary data.</text>
</comment>
<name>A0A9P6KNH4_9PLEO</name>
<dbReference type="EMBL" id="WJXW01000008">
    <property type="protein sequence ID" value="KAF9733613.1"/>
    <property type="molecule type" value="Genomic_DNA"/>
</dbReference>
<dbReference type="Proteomes" id="UP000756921">
    <property type="component" value="Unassembled WGS sequence"/>
</dbReference>
<keyword evidence="3" id="KW-1185">Reference proteome</keyword>
<organism evidence="2 3">
    <name type="scientific">Paraphaeosphaeria minitans</name>
    <dbReference type="NCBI Taxonomy" id="565426"/>
    <lineage>
        <taxon>Eukaryota</taxon>
        <taxon>Fungi</taxon>
        <taxon>Dikarya</taxon>
        <taxon>Ascomycota</taxon>
        <taxon>Pezizomycotina</taxon>
        <taxon>Dothideomycetes</taxon>
        <taxon>Pleosporomycetidae</taxon>
        <taxon>Pleosporales</taxon>
        <taxon>Massarineae</taxon>
        <taxon>Didymosphaeriaceae</taxon>
        <taxon>Paraphaeosphaeria</taxon>
    </lineage>
</organism>
<evidence type="ECO:0000256" key="1">
    <source>
        <dbReference type="SAM" id="MobiDB-lite"/>
    </source>
</evidence>
<evidence type="ECO:0000313" key="3">
    <source>
        <dbReference type="Proteomes" id="UP000756921"/>
    </source>
</evidence>
<protein>
    <submittedName>
        <fullName evidence="2">Uncharacterized protein</fullName>
    </submittedName>
</protein>
<sequence>MSQWRNSRRTPGDGQGLKVGINTGPTTGVTRLAGSQTQNVLARGACRLTLSTRSDARRERLSARLLHAESKRSMAQSWPSNKRAKQPNMSPFLALGHSPLKARRVNGRHIQYAESQGRRWNGRHIQYAESQGSAALHGTYSMQRVKAGAALHVWGVEEVSRRCRGVESVANGLGRTRRTYAPVPT</sequence>
<gene>
    <name evidence="2" type="ORF">PMIN01_07956</name>
</gene>